<dbReference type="InterPro" id="IPR041373">
    <property type="entry name" value="RT_RNaseH"/>
</dbReference>
<evidence type="ECO:0000259" key="8">
    <source>
        <dbReference type="Pfam" id="PF07970"/>
    </source>
</evidence>
<keyword evidence="3" id="KW-0540">Nuclease</keyword>
<dbReference type="Proteomes" id="UP000054324">
    <property type="component" value="Unassembled WGS sequence"/>
</dbReference>
<proteinExistence type="predicted"/>
<keyword evidence="7" id="KW-0472">Membrane</keyword>
<dbReference type="CDD" id="cd09274">
    <property type="entry name" value="RNase_HI_RT_Ty3"/>
    <property type="match status" value="1"/>
</dbReference>
<evidence type="ECO:0000259" key="9">
    <source>
        <dbReference type="Pfam" id="PF17917"/>
    </source>
</evidence>
<keyword evidence="2" id="KW-0548">Nucleotidyltransferase</keyword>
<dbReference type="GeneID" id="20318870"/>
<feature type="domain" description="Reverse transcriptase RNase H-like" evidence="9">
    <location>
        <begin position="202"/>
        <end position="309"/>
    </location>
</feature>
<dbReference type="SUPFAM" id="SSF56672">
    <property type="entry name" value="DNA/RNA polymerases"/>
    <property type="match status" value="1"/>
</dbReference>
<evidence type="ECO:0000313" key="11">
    <source>
        <dbReference type="Proteomes" id="UP000054324"/>
    </source>
</evidence>
<keyword evidence="6" id="KW-0695">RNA-directed DNA polymerase</keyword>
<dbReference type="KEGG" id="ovi:T265_04688"/>
<keyword evidence="7" id="KW-1133">Transmembrane helix</keyword>
<protein>
    <recommendedName>
        <fullName evidence="12">Reverse transcriptase/retrotransposon-derived protein RNase H-like domain-containing protein</fullName>
    </recommendedName>
</protein>
<name>A0A074ZM48_OPIVI</name>
<keyword evidence="7" id="KW-0812">Transmembrane</keyword>
<accession>A0A074ZM48</accession>
<dbReference type="Pfam" id="PF17917">
    <property type="entry name" value="RT_RNaseH"/>
    <property type="match status" value="1"/>
</dbReference>
<dbReference type="OrthoDB" id="270930at2759"/>
<dbReference type="GO" id="GO:0016787">
    <property type="term" value="F:hydrolase activity"/>
    <property type="evidence" value="ECO:0007669"/>
    <property type="project" value="UniProtKB-KW"/>
</dbReference>
<evidence type="ECO:0000256" key="2">
    <source>
        <dbReference type="ARBA" id="ARBA00022695"/>
    </source>
</evidence>
<evidence type="ECO:0000313" key="10">
    <source>
        <dbReference type="EMBL" id="KER28458.1"/>
    </source>
</evidence>
<evidence type="ECO:0008006" key="12">
    <source>
        <dbReference type="Google" id="ProtNLM"/>
    </source>
</evidence>
<evidence type="ECO:0000256" key="6">
    <source>
        <dbReference type="ARBA" id="ARBA00022918"/>
    </source>
</evidence>
<keyword evidence="5" id="KW-0378">Hydrolase</keyword>
<dbReference type="InterPro" id="IPR012936">
    <property type="entry name" value="Erv_C"/>
</dbReference>
<dbReference type="InterPro" id="IPR043128">
    <property type="entry name" value="Rev_trsase/Diguanyl_cyclase"/>
</dbReference>
<dbReference type="CTD" id="20318870"/>
<organism evidence="10 11">
    <name type="scientific">Opisthorchis viverrini</name>
    <name type="common">Southeast Asian liver fluke</name>
    <dbReference type="NCBI Taxonomy" id="6198"/>
    <lineage>
        <taxon>Eukaryota</taxon>
        <taxon>Metazoa</taxon>
        <taxon>Spiralia</taxon>
        <taxon>Lophotrochozoa</taxon>
        <taxon>Platyhelminthes</taxon>
        <taxon>Trematoda</taxon>
        <taxon>Digenea</taxon>
        <taxon>Opisthorchiida</taxon>
        <taxon>Opisthorchiata</taxon>
        <taxon>Opisthorchiidae</taxon>
        <taxon>Opisthorchis</taxon>
    </lineage>
</organism>
<dbReference type="GO" id="GO:0003964">
    <property type="term" value="F:RNA-directed DNA polymerase activity"/>
    <property type="evidence" value="ECO:0007669"/>
    <property type="project" value="UniProtKB-KW"/>
</dbReference>
<dbReference type="PANTHER" id="PTHR37984">
    <property type="entry name" value="PROTEIN CBG26694"/>
    <property type="match status" value="1"/>
</dbReference>
<dbReference type="GO" id="GO:0004519">
    <property type="term" value="F:endonuclease activity"/>
    <property type="evidence" value="ECO:0007669"/>
    <property type="project" value="UniProtKB-KW"/>
</dbReference>
<dbReference type="Gene3D" id="3.10.10.10">
    <property type="entry name" value="HIV Type 1 Reverse Transcriptase, subunit A, domain 1"/>
    <property type="match status" value="1"/>
</dbReference>
<gene>
    <name evidence="10" type="ORF">T265_04688</name>
</gene>
<dbReference type="Gene3D" id="3.30.70.270">
    <property type="match status" value="1"/>
</dbReference>
<feature type="transmembrane region" description="Helical" evidence="7">
    <location>
        <begin position="598"/>
        <end position="624"/>
    </location>
</feature>
<dbReference type="STRING" id="6198.A0A074ZM48"/>
<evidence type="ECO:0000256" key="4">
    <source>
        <dbReference type="ARBA" id="ARBA00022759"/>
    </source>
</evidence>
<evidence type="ECO:0000256" key="1">
    <source>
        <dbReference type="ARBA" id="ARBA00022679"/>
    </source>
</evidence>
<keyword evidence="1" id="KW-0808">Transferase</keyword>
<dbReference type="EMBL" id="KL596698">
    <property type="protein sequence ID" value="KER28458.1"/>
    <property type="molecule type" value="Genomic_DNA"/>
</dbReference>
<dbReference type="CDD" id="cd01647">
    <property type="entry name" value="RT_LTR"/>
    <property type="match status" value="1"/>
</dbReference>
<feature type="domain" description="Endoplasmic reticulum vesicle transporter C-terminal" evidence="8">
    <location>
        <begin position="397"/>
        <end position="620"/>
    </location>
</feature>
<dbReference type="AlphaFoldDB" id="A0A074ZM48"/>
<dbReference type="PANTHER" id="PTHR37984:SF5">
    <property type="entry name" value="PROTEIN NYNRIN-LIKE"/>
    <property type="match status" value="1"/>
</dbReference>
<dbReference type="RefSeq" id="XP_009167756.1">
    <property type="nucleotide sequence ID" value="XM_009169492.1"/>
</dbReference>
<evidence type="ECO:0000256" key="3">
    <source>
        <dbReference type="ARBA" id="ARBA00022722"/>
    </source>
</evidence>
<dbReference type="InterPro" id="IPR050951">
    <property type="entry name" value="Retrovirus_Pol_polyprotein"/>
</dbReference>
<sequence length="640" mass="71280">MLLQSKAVLHLCPEVQPVFRPKKPVPYAVITILDAKLKRFKGFGVLRPVSYSPWAAPILVVKKSKGAACSCADYSTGLNDALDSHCYPLPLPNDIFAKMNGGAQFANLYHSGAYLHGEAAEESRHLLTINTHRALFQYARVPFRVKTAPSIFQQIMDTMLGDLTGVAAYLDIIVFGATKEDFLSRLNAVLRRSELLLTRFNPQLPIVLTTDASNRGVGAVIAHLFPDDTQKPIAHTMPLAPAKRNYGQVDKEALAIIFGMKKFCKILYGRHFTFVTVHKQLLAILGSKKGIPVYIASRLQRWGTILLGYNVAIKYASTEKFGQADELARLIAPHEMEPEDTVKATVAVEPEVPSRWRAYWRTERKEQRYTLLHSNFVGANPSKGQVVTKGPDYCGSCYGAESETRKCCNTCKEIQLAYQERHWVVKNLSVFEQCREEQWDDTLANLGSEGCRIQGSLEVNKVAGSFHITPGNSYASDQVHVHNLQGFDGQKLNMSHKIDKLAFGNMYPGQTNPLDGTTMNVVEPAQMVTYYMKLVPTMYVSYNTTTQSLSTVHTNQYSVTWHSKGSPLTSDSSGIPGLFFNYELSPLLVKISFEHKSFLHFLTNTCAIIGGVFTVASLLDAFIYQSTCVVRKRLSTKHSS</sequence>
<evidence type="ECO:0000256" key="7">
    <source>
        <dbReference type="SAM" id="Phobius"/>
    </source>
</evidence>
<dbReference type="Pfam" id="PF07970">
    <property type="entry name" value="COPIIcoated_ERV"/>
    <property type="match status" value="1"/>
</dbReference>
<reference evidence="10 11" key="1">
    <citation type="submission" date="2013-11" db="EMBL/GenBank/DDBJ databases">
        <title>Opisthorchis viverrini - life in the bile duct.</title>
        <authorList>
            <person name="Young N.D."/>
            <person name="Nagarajan N."/>
            <person name="Lin S.J."/>
            <person name="Korhonen P.K."/>
            <person name="Jex A.R."/>
            <person name="Hall R.S."/>
            <person name="Safavi-Hemami H."/>
            <person name="Kaewkong W."/>
            <person name="Bertrand D."/>
            <person name="Gao S."/>
            <person name="Seet Q."/>
            <person name="Wongkham S."/>
            <person name="Teh B.T."/>
            <person name="Wongkham C."/>
            <person name="Intapan P.M."/>
            <person name="Maleewong W."/>
            <person name="Yang X."/>
            <person name="Hu M."/>
            <person name="Wang Z."/>
            <person name="Hofmann A."/>
            <person name="Sternberg P.W."/>
            <person name="Tan P."/>
            <person name="Wang J."/>
            <person name="Gasser R.B."/>
        </authorList>
    </citation>
    <scope>NUCLEOTIDE SEQUENCE [LARGE SCALE GENOMIC DNA]</scope>
</reference>
<keyword evidence="11" id="KW-1185">Reference proteome</keyword>
<dbReference type="InterPro" id="IPR043502">
    <property type="entry name" value="DNA/RNA_pol_sf"/>
</dbReference>
<keyword evidence="4" id="KW-0255">Endonuclease</keyword>
<evidence type="ECO:0000256" key="5">
    <source>
        <dbReference type="ARBA" id="ARBA00022801"/>
    </source>
</evidence>